<feature type="compositionally biased region" description="Acidic residues" evidence="1">
    <location>
        <begin position="128"/>
        <end position="137"/>
    </location>
</feature>
<protein>
    <submittedName>
        <fullName evidence="2">Uncharacterized protein</fullName>
    </submittedName>
</protein>
<evidence type="ECO:0000313" key="2">
    <source>
        <dbReference type="EnsemblMetazoa" id="Aqu2.1.20666_001"/>
    </source>
</evidence>
<sequence>MGDPKKCLEASLSSLLEDIQSYRSILVGEKDPEISDEAIVTATRELDVIRQNIKDTMKPLLGKGGGEGEIDDAGEMDSSNLPLPSVPDSSIILSPLVTIETDPSHHIPTITTPQEHLKDSTGARGGEGQDEGIDDDEDIDDWDDCGLEEMLQNEEASKLFDSICLEQETHQTNRSSTDTDGQWIGEETDCMIIDNEGGSMSTGGDDQYTDIPPPTKDHVDKLKESFGHSNFKPEQWRIIHSILKDRRDTCAVMATGQSTSSNYMYCIQ</sequence>
<keyword evidence="3" id="KW-1185">Reference proteome</keyword>
<reference evidence="2" key="2">
    <citation type="submission" date="2017-05" db="UniProtKB">
        <authorList>
            <consortium name="EnsemblMetazoa"/>
        </authorList>
    </citation>
    <scope>IDENTIFICATION</scope>
</reference>
<feature type="region of interest" description="Disordered" evidence="1">
    <location>
        <begin position="108"/>
        <end position="137"/>
    </location>
</feature>
<dbReference type="STRING" id="400682.A0A1X7TZI8"/>
<dbReference type="Gene3D" id="3.40.50.300">
    <property type="entry name" value="P-loop containing nucleotide triphosphate hydrolases"/>
    <property type="match status" value="1"/>
</dbReference>
<dbReference type="EnsemblMetazoa" id="XM_020001343.1">
    <property type="protein sequence ID" value="XP_019856902.1"/>
    <property type="gene ID" value="LOC109585326"/>
</dbReference>
<dbReference type="OrthoDB" id="5980074at2759"/>
<organism evidence="2">
    <name type="scientific">Amphimedon queenslandica</name>
    <name type="common">Sponge</name>
    <dbReference type="NCBI Taxonomy" id="400682"/>
    <lineage>
        <taxon>Eukaryota</taxon>
        <taxon>Metazoa</taxon>
        <taxon>Porifera</taxon>
        <taxon>Demospongiae</taxon>
        <taxon>Heteroscleromorpha</taxon>
        <taxon>Haplosclerida</taxon>
        <taxon>Niphatidae</taxon>
        <taxon>Amphimedon</taxon>
    </lineage>
</organism>
<dbReference type="EnsemblMetazoa" id="Aqu2.1.20666_001">
    <property type="protein sequence ID" value="Aqu2.1.20666_001"/>
    <property type="gene ID" value="Aqu2.1.20666"/>
</dbReference>
<gene>
    <name evidence="2" type="primary">109585326</name>
</gene>
<dbReference type="eggNOG" id="KOG0351">
    <property type="taxonomic scope" value="Eukaryota"/>
</dbReference>
<dbReference type="Proteomes" id="UP000007879">
    <property type="component" value="Unassembled WGS sequence"/>
</dbReference>
<proteinExistence type="predicted"/>
<name>A0A1X7TZI8_AMPQE</name>
<evidence type="ECO:0000256" key="1">
    <source>
        <dbReference type="SAM" id="MobiDB-lite"/>
    </source>
</evidence>
<dbReference type="InterPro" id="IPR027417">
    <property type="entry name" value="P-loop_NTPase"/>
</dbReference>
<dbReference type="InParanoid" id="A0A1X7TZI8"/>
<dbReference type="KEGG" id="aqu:109585326"/>
<reference evidence="3" key="1">
    <citation type="journal article" date="2010" name="Nature">
        <title>The Amphimedon queenslandica genome and the evolution of animal complexity.</title>
        <authorList>
            <person name="Srivastava M."/>
            <person name="Simakov O."/>
            <person name="Chapman J."/>
            <person name="Fahey B."/>
            <person name="Gauthier M.E."/>
            <person name="Mitros T."/>
            <person name="Richards G.S."/>
            <person name="Conaco C."/>
            <person name="Dacre M."/>
            <person name="Hellsten U."/>
            <person name="Larroux C."/>
            <person name="Putnam N.H."/>
            <person name="Stanke M."/>
            <person name="Adamska M."/>
            <person name="Darling A."/>
            <person name="Degnan S.M."/>
            <person name="Oakley T.H."/>
            <person name="Plachetzki D.C."/>
            <person name="Zhai Y."/>
            <person name="Adamski M."/>
            <person name="Calcino A."/>
            <person name="Cummins S.F."/>
            <person name="Goodstein D.M."/>
            <person name="Harris C."/>
            <person name="Jackson D.J."/>
            <person name="Leys S.P."/>
            <person name="Shu S."/>
            <person name="Woodcroft B.J."/>
            <person name="Vervoort M."/>
            <person name="Kosik K.S."/>
            <person name="Manning G."/>
            <person name="Degnan B.M."/>
            <person name="Rokhsar D.S."/>
        </authorList>
    </citation>
    <scope>NUCLEOTIDE SEQUENCE [LARGE SCALE GENOMIC DNA]</scope>
</reference>
<evidence type="ECO:0000313" key="3">
    <source>
        <dbReference type="Proteomes" id="UP000007879"/>
    </source>
</evidence>
<accession>A0A1X7TZI8</accession>
<dbReference type="AlphaFoldDB" id="A0A1X7TZI8"/>